<dbReference type="OrthoDB" id="6038945at2759"/>
<keyword evidence="5" id="KW-1133">Transmembrane helix</keyword>
<evidence type="ECO:0000256" key="2">
    <source>
        <dbReference type="ARBA" id="ARBA00007236"/>
    </source>
</evidence>
<name>A0A090KYC9_STRRB</name>
<comment type="subcellular location">
    <subcellularLocation>
        <location evidence="1">Secreted</location>
    </subcellularLocation>
</comment>
<keyword evidence="7" id="KW-1185">Reference proteome</keyword>
<dbReference type="CTD" id="36373254"/>
<keyword evidence="5" id="KW-0472">Membrane</keyword>
<dbReference type="InterPro" id="IPR029034">
    <property type="entry name" value="Cystine-knot_cytokine"/>
</dbReference>
<dbReference type="GeneID" id="36373254"/>
<dbReference type="AlphaFoldDB" id="A0A090KYC9"/>
<sequence>MNYLYFLTLYIITFFSIQIFVNGKVINKKIDRKNSHIDINPYCTGTNRSLKDILLEWFLESNTIKDKDESIMEISDDYRNFYVVPEPKICSQSLENKIDSSMKERSLCPYEYRINFDIDREPKYIKETVCLCKKSRSHPESSCYPIKREMPILKKVLCDVTGERYEYVKAVQSITVGCHSALPRLQRVPQLRKILKHKKERTIEI</sequence>
<feature type="transmembrane region" description="Helical" evidence="5">
    <location>
        <begin position="6"/>
        <end position="26"/>
    </location>
</feature>
<comment type="similarity">
    <text evidence="2">Belongs to the IL-17 family.</text>
</comment>
<proteinExistence type="inferred from homology"/>
<dbReference type="Proteomes" id="UP000035682">
    <property type="component" value="Unplaced"/>
</dbReference>
<evidence type="ECO:0000313" key="8">
    <source>
        <dbReference type="WBParaSite" id="SRAE_0000001900.1"/>
    </source>
</evidence>
<evidence type="ECO:0000313" key="6">
    <source>
        <dbReference type="EMBL" id="CEF60887.1"/>
    </source>
</evidence>
<evidence type="ECO:0000313" key="9">
    <source>
        <dbReference type="WormBase" id="SRAE_0000001900"/>
    </source>
</evidence>
<keyword evidence="5" id="KW-0812">Transmembrane</keyword>
<accession>A0A090KYC9</accession>
<evidence type="ECO:0000256" key="3">
    <source>
        <dbReference type="ARBA" id="ARBA00022525"/>
    </source>
</evidence>
<dbReference type="WormBase" id="SRAE_0000001900">
    <property type="protein sequence ID" value="SRP07485"/>
    <property type="gene ID" value="WBGene00255756"/>
</dbReference>
<reference evidence="8" key="3">
    <citation type="submission" date="2020-12" db="UniProtKB">
        <authorList>
            <consortium name="WormBaseParasite"/>
        </authorList>
    </citation>
    <scope>IDENTIFICATION</scope>
</reference>
<dbReference type="GO" id="GO:0005125">
    <property type="term" value="F:cytokine activity"/>
    <property type="evidence" value="ECO:0007669"/>
    <property type="project" value="InterPro"/>
</dbReference>
<gene>
    <name evidence="6 8 9" type="ORF">SRAE_0000001900</name>
</gene>
<keyword evidence="4" id="KW-0732">Signal</keyword>
<dbReference type="EMBL" id="LN609405">
    <property type="protein sequence ID" value="CEF60887.1"/>
    <property type="molecule type" value="Genomic_DNA"/>
</dbReference>
<dbReference type="GO" id="GO:0005576">
    <property type="term" value="C:extracellular region"/>
    <property type="evidence" value="ECO:0007669"/>
    <property type="project" value="UniProtKB-SubCell"/>
</dbReference>
<reference evidence="7" key="1">
    <citation type="submission" date="2014-09" db="EMBL/GenBank/DDBJ databases">
        <authorList>
            <person name="Martin A.A."/>
        </authorList>
    </citation>
    <scope>NUCLEOTIDE SEQUENCE</scope>
    <source>
        <strain evidence="7">ED321</strain>
    </source>
</reference>
<evidence type="ECO:0000256" key="5">
    <source>
        <dbReference type="SAM" id="Phobius"/>
    </source>
</evidence>
<dbReference type="Gene3D" id="2.10.90.10">
    <property type="entry name" value="Cystine-knot cytokines"/>
    <property type="match status" value="1"/>
</dbReference>
<organism evidence="6">
    <name type="scientific">Strongyloides ratti</name>
    <name type="common">Parasitic roundworm</name>
    <dbReference type="NCBI Taxonomy" id="34506"/>
    <lineage>
        <taxon>Eukaryota</taxon>
        <taxon>Metazoa</taxon>
        <taxon>Ecdysozoa</taxon>
        <taxon>Nematoda</taxon>
        <taxon>Chromadorea</taxon>
        <taxon>Rhabditida</taxon>
        <taxon>Tylenchina</taxon>
        <taxon>Panagrolaimomorpha</taxon>
        <taxon>Strongyloidoidea</taxon>
        <taxon>Strongyloididae</taxon>
        <taxon>Strongyloides</taxon>
    </lineage>
</organism>
<dbReference type="Pfam" id="PF06083">
    <property type="entry name" value="IL17"/>
    <property type="match status" value="1"/>
</dbReference>
<evidence type="ECO:0000256" key="4">
    <source>
        <dbReference type="ARBA" id="ARBA00022729"/>
    </source>
</evidence>
<evidence type="ECO:0000313" key="7">
    <source>
        <dbReference type="Proteomes" id="UP000035682"/>
    </source>
</evidence>
<dbReference type="InterPro" id="IPR010345">
    <property type="entry name" value="IL-17_fam"/>
</dbReference>
<reference evidence="6" key="2">
    <citation type="submission" date="2014-09" db="EMBL/GenBank/DDBJ databases">
        <authorList>
            <person name="Aslett A.Martin."/>
        </authorList>
    </citation>
    <scope>NUCLEOTIDE SEQUENCE</scope>
    <source>
        <strain evidence="6">ED321 Heterogonic</strain>
    </source>
</reference>
<keyword evidence="3" id="KW-0964">Secreted</keyword>
<evidence type="ECO:0000256" key="1">
    <source>
        <dbReference type="ARBA" id="ARBA00004613"/>
    </source>
</evidence>
<dbReference type="WBParaSite" id="SRAE_0000001900.1">
    <property type="protein sequence ID" value="SRAE_0000001900.1"/>
    <property type="gene ID" value="WBGene00255756"/>
</dbReference>
<dbReference type="SUPFAM" id="SSF57501">
    <property type="entry name" value="Cystine-knot cytokines"/>
    <property type="match status" value="1"/>
</dbReference>
<dbReference type="RefSeq" id="XP_024500096.1">
    <property type="nucleotide sequence ID" value="XM_024645855.1"/>
</dbReference>
<protein>
    <submittedName>
        <fullName evidence="6 8">Noggin family and Interleukin-17 family-containing protein</fullName>
    </submittedName>
</protein>